<sequence>MCAEYEEQIAREIKEKTPPQQPQGQLGFTHQLCSSSTMANDNTVENNNTNQSSSQAGSFQEKISDLSSSSEPKAPGTPTLYGYS</sequence>
<accession>A0A8J2PYY0</accession>
<protein>
    <submittedName>
        <fullName evidence="2">Uncharacterized protein</fullName>
    </submittedName>
</protein>
<proteinExistence type="predicted"/>
<feature type="compositionally biased region" description="Low complexity" evidence="1">
    <location>
        <begin position="37"/>
        <end position="54"/>
    </location>
</feature>
<evidence type="ECO:0000313" key="2">
    <source>
        <dbReference type="EMBL" id="CAG7827100.1"/>
    </source>
</evidence>
<keyword evidence="3" id="KW-1185">Reference proteome</keyword>
<organism evidence="2 3">
    <name type="scientific">Allacma fusca</name>
    <dbReference type="NCBI Taxonomy" id="39272"/>
    <lineage>
        <taxon>Eukaryota</taxon>
        <taxon>Metazoa</taxon>
        <taxon>Ecdysozoa</taxon>
        <taxon>Arthropoda</taxon>
        <taxon>Hexapoda</taxon>
        <taxon>Collembola</taxon>
        <taxon>Symphypleona</taxon>
        <taxon>Sminthuridae</taxon>
        <taxon>Allacma</taxon>
    </lineage>
</organism>
<comment type="caution">
    <text evidence="2">The sequence shown here is derived from an EMBL/GenBank/DDBJ whole genome shotgun (WGS) entry which is preliminary data.</text>
</comment>
<gene>
    <name evidence="2" type="ORF">AFUS01_LOCUS37107</name>
</gene>
<name>A0A8J2PYY0_9HEXA</name>
<dbReference type="EMBL" id="CAJVCH010542273">
    <property type="protein sequence ID" value="CAG7827100.1"/>
    <property type="molecule type" value="Genomic_DNA"/>
</dbReference>
<evidence type="ECO:0000256" key="1">
    <source>
        <dbReference type="SAM" id="MobiDB-lite"/>
    </source>
</evidence>
<evidence type="ECO:0000313" key="3">
    <source>
        <dbReference type="Proteomes" id="UP000708208"/>
    </source>
</evidence>
<dbReference type="AlphaFoldDB" id="A0A8J2PYY0"/>
<feature type="compositionally biased region" description="Polar residues" evidence="1">
    <location>
        <begin position="22"/>
        <end position="36"/>
    </location>
</feature>
<feature type="non-terminal residue" evidence="2">
    <location>
        <position position="84"/>
    </location>
</feature>
<feature type="compositionally biased region" description="Basic and acidic residues" evidence="1">
    <location>
        <begin position="8"/>
        <end position="17"/>
    </location>
</feature>
<feature type="region of interest" description="Disordered" evidence="1">
    <location>
        <begin position="1"/>
        <end position="84"/>
    </location>
</feature>
<dbReference type="Proteomes" id="UP000708208">
    <property type="component" value="Unassembled WGS sequence"/>
</dbReference>
<reference evidence="2" key="1">
    <citation type="submission" date="2021-06" db="EMBL/GenBank/DDBJ databases">
        <authorList>
            <person name="Hodson N. C."/>
            <person name="Mongue J. A."/>
            <person name="Jaron S. K."/>
        </authorList>
    </citation>
    <scope>NUCLEOTIDE SEQUENCE</scope>
</reference>